<dbReference type="InterPro" id="IPR036878">
    <property type="entry name" value="Glu_permease_IIB"/>
</dbReference>
<dbReference type="PANTHER" id="PTHR30175:SF1">
    <property type="entry name" value="PTS SYSTEM ARBUTIN-, CELLOBIOSE-, AND SALICIN-SPECIFIC EIIBC COMPONENT-RELATED"/>
    <property type="match status" value="1"/>
</dbReference>
<dbReference type="GO" id="GO:0005886">
    <property type="term" value="C:plasma membrane"/>
    <property type="evidence" value="ECO:0007669"/>
    <property type="project" value="UniProtKB-SubCell"/>
</dbReference>
<dbReference type="Proteomes" id="UP000823933">
    <property type="component" value="Unassembled WGS sequence"/>
</dbReference>
<evidence type="ECO:0000259" key="13">
    <source>
        <dbReference type="PROSITE" id="PS51098"/>
    </source>
</evidence>
<protein>
    <submittedName>
        <fullName evidence="15">PTS transporter subunit EIIC</fullName>
    </submittedName>
</protein>
<keyword evidence="2" id="KW-0813">Transport</keyword>
<dbReference type="AlphaFoldDB" id="A0A9D1TWI9"/>
<dbReference type="GO" id="GO:0008982">
    <property type="term" value="F:protein-N(PI)-phosphohistidine-sugar phosphotransferase activity"/>
    <property type="evidence" value="ECO:0007669"/>
    <property type="project" value="InterPro"/>
</dbReference>
<feature type="transmembrane region" description="Helical" evidence="12">
    <location>
        <begin position="104"/>
        <end position="126"/>
    </location>
</feature>
<dbReference type="PANTHER" id="PTHR30175">
    <property type="entry name" value="PHOSPHOTRANSFERASE SYSTEM TRANSPORT PROTEIN"/>
    <property type="match status" value="1"/>
</dbReference>
<dbReference type="GO" id="GO:0016301">
    <property type="term" value="F:kinase activity"/>
    <property type="evidence" value="ECO:0007669"/>
    <property type="project" value="UniProtKB-KW"/>
</dbReference>
<accession>A0A9D1TWI9</accession>
<comment type="caution">
    <text evidence="15">The sequence shown here is derived from an EMBL/GenBank/DDBJ whole genome shotgun (WGS) entry which is preliminary data.</text>
</comment>
<dbReference type="Pfam" id="PF00367">
    <property type="entry name" value="PTS_EIIB"/>
    <property type="match status" value="1"/>
</dbReference>
<evidence type="ECO:0000256" key="7">
    <source>
        <dbReference type="ARBA" id="ARBA00022692"/>
    </source>
</evidence>
<dbReference type="GO" id="GO:0009401">
    <property type="term" value="P:phosphoenolpyruvate-dependent sugar phosphotransferase system"/>
    <property type="evidence" value="ECO:0007669"/>
    <property type="project" value="UniProtKB-KW"/>
</dbReference>
<dbReference type="FunFam" id="3.30.1360.60:FF:000001">
    <property type="entry name" value="PTS system glucose-specific IIBC component PtsG"/>
    <property type="match status" value="1"/>
</dbReference>
<evidence type="ECO:0000259" key="14">
    <source>
        <dbReference type="PROSITE" id="PS51103"/>
    </source>
</evidence>
<feature type="transmembrane region" description="Helical" evidence="12">
    <location>
        <begin position="252"/>
        <end position="277"/>
    </location>
</feature>
<gene>
    <name evidence="15" type="ORF">H9890_06260</name>
</gene>
<keyword evidence="10 12" id="KW-0472">Membrane</keyword>
<feature type="transmembrane region" description="Helical" evidence="12">
    <location>
        <begin position="324"/>
        <end position="345"/>
    </location>
</feature>
<dbReference type="CDD" id="cd00212">
    <property type="entry name" value="PTS_IIB_glc"/>
    <property type="match status" value="1"/>
</dbReference>
<evidence type="ECO:0000256" key="9">
    <source>
        <dbReference type="ARBA" id="ARBA00022989"/>
    </source>
</evidence>
<dbReference type="Pfam" id="PF02378">
    <property type="entry name" value="PTS_EIIC"/>
    <property type="match status" value="1"/>
</dbReference>
<dbReference type="PROSITE" id="PS51103">
    <property type="entry name" value="PTS_EIIC_TYPE_1"/>
    <property type="match status" value="1"/>
</dbReference>
<dbReference type="EMBL" id="DXHQ01000075">
    <property type="protein sequence ID" value="HIW08987.1"/>
    <property type="molecule type" value="Genomic_DNA"/>
</dbReference>
<dbReference type="GO" id="GO:0015771">
    <property type="term" value="P:trehalose transport"/>
    <property type="evidence" value="ECO:0007669"/>
    <property type="project" value="TreeGrafter"/>
</dbReference>
<dbReference type="PROSITE" id="PS01035">
    <property type="entry name" value="PTS_EIIB_TYPE_1_CYS"/>
    <property type="match status" value="1"/>
</dbReference>
<evidence type="ECO:0000313" key="16">
    <source>
        <dbReference type="Proteomes" id="UP000823933"/>
    </source>
</evidence>
<evidence type="ECO:0000313" key="15">
    <source>
        <dbReference type="EMBL" id="HIW08987.1"/>
    </source>
</evidence>
<dbReference type="InterPro" id="IPR013013">
    <property type="entry name" value="PTS_EIIC_1"/>
</dbReference>
<dbReference type="PROSITE" id="PS51098">
    <property type="entry name" value="PTS_EIIB_TYPE_1"/>
    <property type="match status" value="1"/>
</dbReference>
<keyword evidence="6" id="KW-0598">Phosphotransferase system</keyword>
<evidence type="ECO:0000256" key="12">
    <source>
        <dbReference type="SAM" id="Phobius"/>
    </source>
</evidence>
<proteinExistence type="predicted"/>
<evidence type="ECO:0000256" key="4">
    <source>
        <dbReference type="ARBA" id="ARBA00022597"/>
    </source>
</evidence>
<dbReference type="InterPro" id="IPR050558">
    <property type="entry name" value="PTS_Sugar-Specific_Components"/>
</dbReference>
<evidence type="ECO:0000256" key="11">
    <source>
        <dbReference type="PROSITE-ProRule" id="PRU00421"/>
    </source>
</evidence>
<dbReference type="SUPFAM" id="SSF55604">
    <property type="entry name" value="Glucose permease domain IIB"/>
    <property type="match status" value="1"/>
</dbReference>
<keyword evidence="9 12" id="KW-1133">Transmembrane helix</keyword>
<feature type="transmembrane region" description="Helical" evidence="12">
    <location>
        <begin position="176"/>
        <end position="193"/>
    </location>
</feature>
<dbReference type="Gene3D" id="3.30.1360.60">
    <property type="entry name" value="Glucose permease domain IIB"/>
    <property type="match status" value="1"/>
</dbReference>
<reference evidence="15" key="2">
    <citation type="submission" date="2021-04" db="EMBL/GenBank/DDBJ databases">
        <authorList>
            <person name="Gilroy R."/>
        </authorList>
    </citation>
    <scope>NUCLEOTIDE SEQUENCE</scope>
    <source>
        <strain evidence="15">ChiHcolR34-3080</strain>
    </source>
</reference>
<keyword evidence="4" id="KW-0762">Sugar transport</keyword>
<evidence type="ECO:0000256" key="6">
    <source>
        <dbReference type="ARBA" id="ARBA00022683"/>
    </source>
</evidence>
<evidence type="ECO:0000256" key="8">
    <source>
        <dbReference type="ARBA" id="ARBA00022777"/>
    </source>
</evidence>
<keyword evidence="5" id="KW-0808">Transferase</keyword>
<keyword evidence="7 12" id="KW-0812">Transmembrane</keyword>
<organism evidence="15 16">
    <name type="scientific">Candidatus Faecalibacterium intestinigallinarum</name>
    <dbReference type="NCBI Taxonomy" id="2838581"/>
    <lineage>
        <taxon>Bacteria</taxon>
        <taxon>Bacillati</taxon>
        <taxon>Bacillota</taxon>
        <taxon>Clostridia</taxon>
        <taxon>Eubacteriales</taxon>
        <taxon>Oscillospiraceae</taxon>
        <taxon>Faecalibacterium</taxon>
    </lineage>
</organism>
<evidence type="ECO:0000256" key="1">
    <source>
        <dbReference type="ARBA" id="ARBA00004651"/>
    </source>
</evidence>
<dbReference type="InterPro" id="IPR003352">
    <property type="entry name" value="PTS_EIIC"/>
</dbReference>
<feature type="active site" description="Phosphocysteine intermediate; for EIIB activity" evidence="11">
    <location>
        <position position="26"/>
    </location>
</feature>
<evidence type="ECO:0000256" key="2">
    <source>
        <dbReference type="ARBA" id="ARBA00022448"/>
    </source>
</evidence>
<evidence type="ECO:0000256" key="10">
    <source>
        <dbReference type="ARBA" id="ARBA00023136"/>
    </source>
</evidence>
<feature type="transmembrane region" description="Helical" evidence="12">
    <location>
        <begin position="213"/>
        <end position="231"/>
    </location>
</feature>
<feature type="transmembrane region" description="Helical" evidence="12">
    <location>
        <begin position="146"/>
        <end position="169"/>
    </location>
</feature>
<feature type="transmembrane region" description="Helical" evidence="12">
    <location>
        <begin position="387"/>
        <end position="419"/>
    </location>
</feature>
<keyword evidence="8" id="KW-0418">Kinase</keyword>
<sequence>MDTKKLAADLVQKVGGKGNISNVTHCVTRLRFVVKDAAKVDADGIKGLDGVLDLVLSSGQHQVVIGPKVGEVYNAVVALVGEGAAAAPAGKPKEKLTLKSAGKAVLDTIVSCFTPAIPIIAGSGMVKVLVVLLNYAGLLDSASTTYTILNTIGDGIFYFLPVVVAINAARKMNVDMFTSVALSVIIMHPNLLALGETGTTVPFLCFDMPIMNYSAQALPMIFGVWLLKYVDKVADKVSPSIVKVFLRPMIDLLIVAPVILLVVGPISISISNVLFAACAAMQTWGPIAVAINALLFPLMVLTGTHNATIPLIVQMFATQGYDPIFLVCGLAANMAEAGAACAVAVKTRNKGLRSTGFTATLSALLGITEPALYGVNLRMKRPFISMLIGATLGGFYCGLIGLQAPAFVTPSLLTIAILVPQGVNYLLGLSCVPVCFAITFAVTYIIGFEDLPAEK</sequence>
<feature type="transmembrane region" description="Helical" evidence="12">
    <location>
        <begin position="357"/>
        <end position="375"/>
    </location>
</feature>
<evidence type="ECO:0000256" key="3">
    <source>
        <dbReference type="ARBA" id="ARBA00022475"/>
    </source>
</evidence>
<feature type="transmembrane region" description="Helical" evidence="12">
    <location>
        <begin position="283"/>
        <end position="303"/>
    </location>
</feature>
<keyword evidence="3" id="KW-1003">Cell membrane</keyword>
<comment type="subcellular location">
    <subcellularLocation>
        <location evidence="1">Cell membrane</location>
        <topology evidence="1">Multi-pass membrane protein</topology>
    </subcellularLocation>
</comment>
<feature type="transmembrane region" description="Helical" evidence="12">
    <location>
        <begin position="425"/>
        <end position="446"/>
    </location>
</feature>
<dbReference type="InterPro" id="IPR001996">
    <property type="entry name" value="PTS_IIB_1"/>
</dbReference>
<dbReference type="GO" id="GO:0090589">
    <property type="term" value="F:protein-phosphocysteine-trehalose phosphotransferase system transporter activity"/>
    <property type="evidence" value="ECO:0007669"/>
    <property type="project" value="TreeGrafter"/>
</dbReference>
<reference evidence="15" key="1">
    <citation type="journal article" date="2021" name="PeerJ">
        <title>Extensive microbial diversity within the chicken gut microbiome revealed by metagenomics and culture.</title>
        <authorList>
            <person name="Gilroy R."/>
            <person name="Ravi A."/>
            <person name="Getino M."/>
            <person name="Pursley I."/>
            <person name="Horton D.L."/>
            <person name="Alikhan N.F."/>
            <person name="Baker D."/>
            <person name="Gharbi K."/>
            <person name="Hall N."/>
            <person name="Watson M."/>
            <person name="Adriaenssens E.M."/>
            <person name="Foster-Nyarko E."/>
            <person name="Jarju S."/>
            <person name="Secka A."/>
            <person name="Antonio M."/>
            <person name="Oren A."/>
            <person name="Chaudhuri R.R."/>
            <person name="La Ragione R."/>
            <person name="Hildebrand F."/>
            <person name="Pallen M.J."/>
        </authorList>
    </citation>
    <scope>NUCLEOTIDE SEQUENCE</scope>
    <source>
        <strain evidence="15">ChiHcolR34-3080</strain>
    </source>
</reference>
<feature type="domain" description="PTS EIIC type-1" evidence="14">
    <location>
        <begin position="107"/>
        <end position="455"/>
    </location>
</feature>
<evidence type="ECO:0000256" key="5">
    <source>
        <dbReference type="ARBA" id="ARBA00022679"/>
    </source>
</evidence>
<feature type="domain" description="PTS EIIB type-1" evidence="13">
    <location>
        <begin position="4"/>
        <end position="86"/>
    </location>
</feature>
<dbReference type="InterPro" id="IPR018113">
    <property type="entry name" value="PTrfase_EIIB_Cys"/>
</dbReference>
<name>A0A9D1TWI9_9FIRM</name>